<dbReference type="PANTHER" id="PTHR47213">
    <property type="entry name" value="OS07G0567300 PROTEIN"/>
    <property type="match status" value="1"/>
</dbReference>
<dbReference type="InterPro" id="IPR007652">
    <property type="entry name" value="A1-4-GlycosylTfrase_dom"/>
</dbReference>
<dbReference type="EMBL" id="OZ019903">
    <property type="protein sequence ID" value="CAK9197047.1"/>
    <property type="molecule type" value="Genomic_DNA"/>
</dbReference>
<dbReference type="Proteomes" id="UP001497512">
    <property type="component" value="Chromosome 11"/>
</dbReference>
<name>A0ABP0TIN3_9BRYO</name>
<dbReference type="InterPro" id="IPR007577">
    <property type="entry name" value="GlycoTrfase_DXD_sugar-bd_CS"/>
</dbReference>
<sequence length="678" mass="76328">MPRPRRLSSSSSLTRSPSRLSFSSSSAAATAVAAVRNEHTRIYTCLIAGGLLLLASVTFLQAHLASAPQGSNLDPLDSDSNSEQEQESLESDIDDARDMELGDDGMEEVETRDVADNGSALSTVLSGQHNGLQVQDTADNQQMEKLIETNGLVRDSNKEDKMNQLRGFKEFVENWKEQYNSDDETLDEEVQRQLEDVVEIEDALLLNEDGPVYKPVPRLPDKIAGKYAQKGGSSYDPINPINIPMLQDPDTGPDTWMTKSDKAMLKALRVDGYGQSVPLQPKYLRGMDFISALHAKKGQESKRKLDEGAQTMEVVALVGVEAVGIKKDQAAEIPREGKHEMLETHYQENMPHDTTTMISSQGLQSRANTQGLTHWRHVAGTRPSLTFTAFMQQFLHQDTCSIRVFMAWTTPPWSLTVRHQRTLESLFHFHPNACVVVFSETLEMDFFKTFVQEGFKVAVVQPDLQELLANTPTDIFTTVWVRWRETPLYYIHYTDLLRLVALYKYGGVYMDMDVILLKPLDSLHNAIGSEILANGEVRLNGAVMVFNKSSPFLRECLEEFTATYDDTLLEWNGAELVTRVANFSIRKGGKKWSEDPEALQIQPPFAFFPLTSSSILRYFVAPTDKQQEEEEKQLLGRIFEEAFTTHYWNRLTAQLVPENGSLIETVLNQHCLTCTDIL</sequence>
<feature type="region of interest" description="Disordered" evidence="1">
    <location>
        <begin position="69"/>
        <end position="99"/>
    </location>
</feature>
<dbReference type="Pfam" id="PF04572">
    <property type="entry name" value="Gb3_synth"/>
    <property type="match status" value="1"/>
</dbReference>
<accession>A0ABP0TIN3</accession>
<evidence type="ECO:0000256" key="1">
    <source>
        <dbReference type="SAM" id="MobiDB-lite"/>
    </source>
</evidence>
<organism evidence="3 4">
    <name type="scientific">Sphagnum troendelagicum</name>
    <dbReference type="NCBI Taxonomy" id="128251"/>
    <lineage>
        <taxon>Eukaryota</taxon>
        <taxon>Viridiplantae</taxon>
        <taxon>Streptophyta</taxon>
        <taxon>Embryophyta</taxon>
        <taxon>Bryophyta</taxon>
        <taxon>Sphagnophytina</taxon>
        <taxon>Sphagnopsida</taxon>
        <taxon>Sphagnales</taxon>
        <taxon>Sphagnaceae</taxon>
        <taxon>Sphagnum</taxon>
    </lineage>
</organism>
<evidence type="ECO:0000259" key="2">
    <source>
        <dbReference type="Pfam" id="PF04572"/>
    </source>
</evidence>
<feature type="region of interest" description="Disordered" evidence="1">
    <location>
        <begin position="1"/>
        <end position="20"/>
    </location>
</feature>
<dbReference type="Pfam" id="PF04488">
    <property type="entry name" value="Gly_transf_sug"/>
    <property type="match status" value="1"/>
</dbReference>
<dbReference type="PANTHER" id="PTHR47213:SF1">
    <property type="entry name" value="OS07G0567300 PROTEIN"/>
    <property type="match status" value="1"/>
</dbReference>
<reference evidence="3" key="1">
    <citation type="submission" date="2024-02" db="EMBL/GenBank/DDBJ databases">
        <authorList>
            <consortium name="ELIXIR-Norway"/>
            <consortium name="Elixir Norway"/>
        </authorList>
    </citation>
    <scope>NUCLEOTIDE SEQUENCE</scope>
</reference>
<feature type="domain" description="Alpha 1,4-glycosyltransferase" evidence="2">
    <location>
        <begin position="546"/>
        <end position="677"/>
    </location>
</feature>
<feature type="compositionally biased region" description="Acidic residues" evidence="1">
    <location>
        <begin position="76"/>
        <end position="93"/>
    </location>
</feature>
<dbReference type="InterPro" id="IPR029044">
    <property type="entry name" value="Nucleotide-diphossugar_trans"/>
</dbReference>
<protein>
    <recommendedName>
        <fullName evidence="2">Alpha 1,4-glycosyltransferase domain-containing protein</fullName>
    </recommendedName>
</protein>
<gene>
    <name evidence="3" type="ORF">CSSPTR1EN2_LOCUS3779</name>
</gene>
<feature type="compositionally biased region" description="Low complexity" evidence="1">
    <location>
        <begin position="7"/>
        <end position="20"/>
    </location>
</feature>
<evidence type="ECO:0000313" key="3">
    <source>
        <dbReference type="EMBL" id="CAK9197047.1"/>
    </source>
</evidence>
<dbReference type="Gene3D" id="3.90.550.20">
    <property type="match status" value="1"/>
</dbReference>
<keyword evidence="4" id="KW-1185">Reference proteome</keyword>
<dbReference type="InterPro" id="IPR044789">
    <property type="entry name" value="Put_A1-4-GlycosylTfrase_plant"/>
</dbReference>
<evidence type="ECO:0000313" key="4">
    <source>
        <dbReference type="Proteomes" id="UP001497512"/>
    </source>
</evidence>
<proteinExistence type="predicted"/>
<dbReference type="SUPFAM" id="SSF53448">
    <property type="entry name" value="Nucleotide-diphospho-sugar transferases"/>
    <property type="match status" value="1"/>
</dbReference>